<evidence type="ECO:0000256" key="1">
    <source>
        <dbReference type="SAM" id="SignalP"/>
    </source>
</evidence>
<dbReference type="Pfam" id="PF00496">
    <property type="entry name" value="SBP_bac_5"/>
    <property type="match status" value="1"/>
</dbReference>
<dbReference type="SUPFAM" id="SSF53850">
    <property type="entry name" value="Periplasmic binding protein-like II"/>
    <property type="match status" value="1"/>
</dbReference>
<dbReference type="STRING" id="1841861.GCA_900157365_00508"/>
<organism evidence="3 4">
    <name type="scientific">Mycobacterium numidiamassiliense</name>
    <dbReference type="NCBI Taxonomy" id="1841861"/>
    <lineage>
        <taxon>Bacteria</taxon>
        <taxon>Bacillati</taxon>
        <taxon>Actinomycetota</taxon>
        <taxon>Actinomycetes</taxon>
        <taxon>Mycobacteriales</taxon>
        <taxon>Mycobacteriaceae</taxon>
        <taxon>Mycobacterium</taxon>
    </lineage>
</organism>
<evidence type="ECO:0000313" key="3">
    <source>
        <dbReference type="EMBL" id="SPM39996.1"/>
    </source>
</evidence>
<accession>A0A2U3P8B4</accession>
<dbReference type="Proteomes" id="UP000240424">
    <property type="component" value="Unassembled WGS sequence"/>
</dbReference>
<feature type="signal peptide" evidence="1">
    <location>
        <begin position="1"/>
        <end position="16"/>
    </location>
</feature>
<dbReference type="Gene3D" id="3.10.105.10">
    <property type="entry name" value="Dipeptide-binding Protein, Domain 3"/>
    <property type="match status" value="1"/>
</dbReference>
<keyword evidence="1" id="KW-0732">Signal</keyword>
<feature type="chain" id="PRO_5015626752" evidence="1">
    <location>
        <begin position="17"/>
        <end position="551"/>
    </location>
</feature>
<dbReference type="CDD" id="cd00995">
    <property type="entry name" value="PBP2_NikA_DppA_OppA_like"/>
    <property type="match status" value="1"/>
</dbReference>
<dbReference type="AlphaFoldDB" id="A0A2U3P8B4"/>
<feature type="domain" description="Solute-binding protein family 5" evidence="2">
    <location>
        <begin position="83"/>
        <end position="472"/>
    </location>
</feature>
<protein>
    <submittedName>
        <fullName evidence="3">ABC-type oligopeptide transport system, periplasmic component</fullName>
    </submittedName>
</protein>
<keyword evidence="4" id="KW-1185">Reference proteome</keyword>
<dbReference type="GO" id="GO:0043190">
    <property type="term" value="C:ATP-binding cassette (ABC) transporter complex"/>
    <property type="evidence" value="ECO:0007669"/>
    <property type="project" value="InterPro"/>
</dbReference>
<dbReference type="EMBL" id="FUEZ01000004">
    <property type="protein sequence ID" value="SPM39996.1"/>
    <property type="molecule type" value="Genomic_DNA"/>
</dbReference>
<dbReference type="GO" id="GO:0042597">
    <property type="term" value="C:periplasmic space"/>
    <property type="evidence" value="ECO:0007669"/>
    <property type="project" value="UniProtKB-ARBA"/>
</dbReference>
<reference evidence="3 4" key="1">
    <citation type="submission" date="2017-01" db="EMBL/GenBank/DDBJ databases">
        <authorList>
            <consortium name="Urmite Genomes"/>
        </authorList>
    </citation>
    <scope>NUCLEOTIDE SEQUENCE [LARGE SCALE GENOMIC DNA]</scope>
    <source>
        <strain evidence="3 4">AB215</strain>
    </source>
</reference>
<dbReference type="GO" id="GO:1904680">
    <property type="term" value="F:peptide transmembrane transporter activity"/>
    <property type="evidence" value="ECO:0007669"/>
    <property type="project" value="TreeGrafter"/>
</dbReference>
<dbReference type="PANTHER" id="PTHR30290:SF83">
    <property type="entry name" value="ABC TRANSPORTER SUBSTRATE-BINDING PROTEIN"/>
    <property type="match status" value="1"/>
</dbReference>
<dbReference type="PANTHER" id="PTHR30290">
    <property type="entry name" value="PERIPLASMIC BINDING COMPONENT OF ABC TRANSPORTER"/>
    <property type="match status" value="1"/>
</dbReference>
<dbReference type="Gene3D" id="3.90.76.10">
    <property type="entry name" value="Dipeptide-binding Protein, Domain 1"/>
    <property type="match status" value="1"/>
</dbReference>
<dbReference type="InterPro" id="IPR000914">
    <property type="entry name" value="SBP_5_dom"/>
</dbReference>
<name>A0A2U3P8B4_9MYCO</name>
<gene>
    <name evidence="3" type="ORF">MNAB215_2191</name>
</gene>
<dbReference type="Gene3D" id="3.40.190.10">
    <property type="entry name" value="Periplasmic binding protein-like II"/>
    <property type="match status" value="1"/>
</dbReference>
<proteinExistence type="predicted"/>
<dbReference type="PIRSF" id="PIRSF002741">
    <property type="entry name" value="MppA"/>
    <property type="match status" value="1"/>
</dbReference>
<evidence type="ECO:0000313" key="4">
    <source>
        <dbReference type="Proteomes" id="UP000240424"/>
    </source>
</evidence>
<dbReference type="InterPro" id="IPR039424">
    <property type="entry name" value="SBP_5"/>
</dbReference>
<sequence length="551" mass="59077">MVAIMRRMRTATAALAAGMLVVASLAGCGGGGVLSPDLVLVNGGEPPYPLVPTSTNDSNGGRIIDRLFAGLMSYDAAGHASQEVAESIETPDNVNYRIVLKPGWTFTDGSPVTAHSFVDAWNYGALSSNTQLQQSFFSPIDGYDQVAGVTSDGKPVPKSGQTTMSGLQVVNDREFTVRLKAPTVDFLLRLGHSAFYPLPAVAFRDMAAFGRNPVGNGPYQLADSPDGPAWEHNVKIDVRPNPGYHGNRMPHNKGLRFEFYANLDTAYADLLSGNLDVLDTIPPSALPIYKRDLGNNVISGPVAVKHSLDTPLRLPHFGGEEGRLRRLALSAAVDRVQICNKIFLGTRTPSSDFTARSLPGFDPNLPGKDVLDFDPGRARQLWTQANAISAWSGQYVIAYNADAGNQEWVDAVANSIKNVLGIDAVGAPQPTFAGFRTEITNHTISTGFRAAWQGDYPSMIEFLAPLFATGAGSNDVGYANPEFDAALATAEAAPNLAESNVLANASQRFLLHDMPVVPLWDNISVVGWSPEVHDVKVSWNGLPDYENLVKG</sequence>
<dbReference type="GO" id="GO:0015833">
    <property type="term" value="P:peptide transport"/>
    <property type="evidence" value="ECO:0007669"/>
    <property type="project" value="TreeGrafter"/>
</dbReference>
<evidence type="ECO:0000259" key="2">
    <source>
        <dbReference type="Pfam" id="PF00496"/>
    </source>
</evidence>
<dbReference type="PROSITE" id="PS51257">
    <property type="entry name" value="PROKAR_LIPOPROTEIN"/>
    <property type="match status" value="1"/>
</dbReference>
<dbReference type="InterPro" id="IPR030678">
    <property type="entry name" value="Peptide/Ni-bd"/>
</dbReference>